<organism evidence="2 3">
    <name type="scientific">Bacillus subtilis</name>
    <dbReference type="NCBI Taxonomy" id="1423"/>
    <lineage>
        <taxon>Bacteria</taxon>
        <taxon>Bacillati</taxon>
        <taxon>Bacillota</taxon>
        <taxon>Bacilli</taxon>
        <taxon>Bacillales</taxon>
        <taxon>Bacillaceae</taxon>
        <taxon>Bacillus</taxon>
    </lineage>
</organism>
<comment type="caution">
    <text evidence="2">The sequence shown here is derived from an EMBL/GenBank/DDBJ whole genome shotgun (WGS) entry which is preliminary data.</text>
</comment>
<evidence type="ECO:0000256" key="1">
    <source>
        <dbReference type="SAM" id="MobiDB-lite"/>
    </source>
</evidence>
<accession>A0A8I2B738</accession>
<feature type="region of interest" description="Disordered" evidence="1">
    <location>
        <begin position="161"/>
        <end position="192"/>
    </location>
</feature>
<reference evidence="2" key="1">
    <citation type="submission" date="2021-03" db="EMBL/GenBank/DDBJ databases">
        <title>Isolation of Bacillus subtilis from fermented food sample.</title>
        <authorList>
            <person name="Lakshmanan V."/>
            <person name="Athira K."/>
            <person name="Rajagopal K."/>
        </authorList>
    </citation>
    <scope>NUCLEOTIDE SEQUENCE</scope>
    <source>
        <strain evidence="2">S1</strain>
    </source>
</reference>
<dbReference type="AlphaFoldDB" id="A0A8I2B738"/>
<feature type="compositionally biased region" description="Basic and acidic residues" evidence="1">
    <location>
        <begin position="169"/>
        <end position="192"/>
    </location>
</feature>
<gene>
    <name evidence="2" type="ORF">J5227_19810</name>
</gene>
<evidence type="ECO:0000313" key="2">
    <source>
        <dbReference type="EMBL" id="MBO3796497.1"/>
    </source>
</evidence>
<sequence>MATAEQRNEIQDVLKAHGEEIKGFIDQQLDSNSIDGKSPITKEELQNMLDNHLIRAENLMKFYFEQTPQNNSYSFSERINQFKQKLSSLTNDFKANIRNKIVQAKNDLSNSVKEKVNDVKSSIRGKIDQSILSVTGKIKDFTENIENKYVSDKQDVKIKDTGHVEQTTEEIKGSSLKTEKNQPLQKSEREYQTGKEVTEGISDLKVLKSAGGFYIGREFTDEDKVTMPYNRESGYFQDRAAAEKELAARIAQDPIQTEDSLTRNEPENVEQTVKQEDKTMSQDVNNIKEHFQTEQKNINFKQQYAQFLGAQFVGNKASIDYDKSVIKQFDKENNNWQRLSMRQEAIETMKFNKQIPDNLKNFVNQKSDEIAKVMASADKEEQDNFISAEHKSMDAPKISRGVGMEI</sequence>
<dbReference type="RefSeq" id="WP_208556785.1">
    <property type="nucleotide sequence ID" value="NZ_JAGFPW010000026.1"/>
</dbReference>
<proteinExistence type="predicted"/>
<name>A0A8I2B738_BACIU</name>
<protein>
    <submittedName>
        <fullName evidence="2">Uncharacterized protein</fullName>
    </submittedName>
</protein>
<dbReference type="EMBL" id="JAGFPW010000026">
    <property type="protein sequence ID" value="MBO3796497.1"/>
    <property type="molecule type" value="Genomic_DNA"/>
</dbReference>
<evidence type="ECO:0000313" key="3">
    <source>
        <dbReference type="Proteomes" id="UP000665181"/>
    </source>
</evidence>
<dbReference type="Proteomes" id="UP000665181">
    <property type="component" value="Unassembled WGS sequence"/>
</dbReference>